<organism evidence="2 3">
    <name type="scientific">Amphibalanus amphitrite</name>
    <name type="common">Striped barnacle</name>
    <name type="synonym">Balanus amphitrite</name>
    <dbReference type="NCBI Taxonomy" id="1232801"/>
    <lineage>
        <taxon>Eukaryota</taxon>
        <taxon>Metazoa</taxon>
        <taxon>Ecdysozoa</taxon>
        <taxon>Arthropoda</taxon>
        <taxon>Crustacea</taxon>
        <taxon>Multicrustacea</taxon>
        <taxon>Cirripedia</taxon>
        <taxon>Thoracica</taxon>
        <taxon>Thoracicalcarea</taxon>
        <taxon>Balanomorpha</taxon>
        <taxon>Balanoidea</taxon>
        <taxon>Balanidae</taxon>
        <taxon>Amphibalaninae</taxon>
        <taxon>Amphibalanus</taxon>
    </lineage>
</organism>
<gene>
    <name evidence="2" type="primary">T_9</name>
    <name evidence="2" type="ORF">FJT64_008149</name>
</gene>
<dbReference type="Pfam" id="PF21787">
    <property type="entry name" value="TNP-like_RNaseH_N"/>
    <property type="match status" value="1"/>
</dbReference>
<reference evidence="2 3" key="1">
    <citation type="submission" date="2019-07" db="EMBL/GenBank/DDBJ databases">
        <title>Draft genome assembly of a fouling barnacle, Amphibalanus amphitrite (Darwin, 1854): The first reference genome for Thecostraca.</title>
        <authorList>
            <person name="Kim W."/>
        </authorList>
    </citation>
    <scope>NUCLEOTIDE SEQUENCE [LARGE SCALE GENOMIC DNA]</scope>
    <source>
        <strain evidence="2">SNU_AA5</strain>
        <tissue evidence="2">Soma without cirri and trophi</tissue>
    </source>
</reference>
<evidence type="ECO:0000313" key="2">
    <source>
        <dbReference type="EMBL" id="KAF0294159.1"/>
    </source>
</evidence>
<name>A0A6A4VMG3_AMPAM</name>
<proteinExistence type="predicted"/>
<protein>
    <submittedName>
        <fullName evidence="2">Transposable element P transposase</fullName>
    </submittedName>
</protein>
<sequence>MIKIPINNRCTRCPALEAELASLKSKLAELHQLQAPSSALKRHLFTDQQAENLFTGKAPYRWDDESVYKALELFLVSGIFTTWKLPMLYAFDTPVTKELLLKLIKAVEGAGGRVVSTVSDMGSGNLALWRSLGIGHDAEASICNPADPSR</sequence>
<dbReference type="AlphaFoldDB" id="A0A6A4VMG3"/>
<dbReference type="Proteomes" id="UP000440578">
    <property type="component" value="Unassembled WGS sequence"/>
</dbReference>
<comment type="caution">
    <text evidence="2">The sequence shown here is derived from an EMBL/GenBank/DDBJ whole genome shotgun (WGS) entry which is preliminary data.</text>
</comment>
<accession>A0A6A4VMG3</accession>
<dbReference type="EMBL" id="VIIS01001700">
    <property type="protein sequence ID" value="KAF0294159.1"/>
    <property type="molecule type" value="Genomic_DNA"/>
</dbReference>
<keyword evidence="3" id="KW-1185">Reference proteome</keyword>
<evidence type="ECO:0000313" key="3">
    <source>
        <dbReference type="Proteomes" id="UP000440578"/>
    </source>
</evidence>
<evidence type="ECO:0000259" key="1">
    <source>
        <dbReference type="Pfam" id="PF21787"/>
    </source>
</evidence>
<feature type="domain" description="Transposable element P transposase-like RNase H" evidence="1">
    <location>
        <begin position="62"/>
        <end position="133"/>
    </location>
</feature>
<dbReference type="InterPro" id="IPR048365">
    <property type="entry name" value="TNP-like_RNaseH_N"/>
</dbReference>